<organism evidence="1">
    <name type="scientific">marine sediment metagenome</name>
    <dbReference type="NCBI Taxonomy" id="412755"/>
    <lineage>
        <taxon>unclassified sequences</taxon>
        <taxon>metagenomes</taxon>
        <taxon>ecological metagenomes</taxon>
    </lineage>
</organism>
<accession>X1VKW7</accession>
<reference evidence="1" key="1">
    <citation type="journal article" date="2014" name="Front. Microbiol.">
        <title>High frequency of phylogenetically diverse reductive dehalogenase-homologous genes in deep subseafloor sedimentary metagenomes.</title>
        <authorList>
            <person name="Kawai M."/>
            <person name="Futagami T."/>
            <person name="Toyoda A."/>
            <person name="Takaki Y."/>
            <person name="Nishi S."/>
            <person name="Hori S."/>
            <person name="Arai W."/>
            <person name="Tsubouchi T."/>
            <person name="Morono Y."/>
            <person name="Uchiyama I."/>
            <person name="Ito T."/>
            <person name="Fujiyama A."/>
            <person name="Inagaki F."/>
            <person name="Takami H."/>
        </authorList>
    </citation>
    <scope>NUCLEOTIDE SEQUENCE</scope>
    <source>
        <strain evidence="1">Expedition CK06-06</strain>
    </source>
</reference>
<sequence length="55" mass="6106">ESPDFSGTVSALVADEDFIYAGRWYFPTPASSSVWKLQKSDLAVVEYSPGYGHYI</sequence>
<feature type="non-terminal residue" evidence="1">
    <location>
        <position position="1"/>
    </location>
</feature>
<gene>
    <name evidence="1" type="ORF">S12H4_63082</name>
</gene>
<evidence type="ECO:0000313" key="1">
    <source>
        <dbReference type="EMBL" id="GAJ16326.1"/>
    </source>
</evidence>
<comment type="caution">
    <text evidence="1">The sequence shown here is derived from an EMBL/GenBank/DDBJ whole genome shotgun (WGS) entry which is preliminary data.</text>
</comment>
<dbReference type="AlphaFoldDB" id="X1VKW7"/>
<protein>
    <submittedName>
        <fullName evidence="1">Uncharacterized protein</fullName>
    </submittedName>
</protein>
<feature type="non-terminal residue" evidence="1">
    <location>
        <position position="55"/>
    </location>
</feature>
<proteinExistence type="predicted"/>
<dbReference type="EMBL" id="BARW01042674">
    <property type="protein sequence ID" value="GAJ16326.1"/>
    <property type="molecule type" value="Genomic_DNA"/>
</dbReference>
<name>X1VKW7_9ZZZZ</name>